<evidence type="ECO:0000313" key="3">
    <source>
        <dbReference type="EMBL" id="PWW76571.1"/>
    </source>
</evidence>
<keyword evidence="2" id="KW-0732">Signal</keyword>
<proteinExistence type="predicted"/>
<keyword evidence="1" id="KW-1133">Transmembrane helix</keyword>
<evidence type="ECO:0000256" key="1">
    <source>
        <dbReference type="SAM" id="Phobius"/>
    </source>
</evidence>
<keyword evidence="1" id="KW-0472">Membrane</keyword>
<feature type="chain" id="PRO_5016392723" evidence="2">
    <location>
        <begin position="19"/>
        <end position="215"/>
    </location>
</feature>
<sequence length="215" mass="24395">MLLLLLFFLSPPPPPVLCILSVSLLPTLIPVLLLLLFRRLPPILTILPLLTLILFLLLLLNCILISAVLSSVGDINNPEGWGVYLHRQPLDYNSTSWSICFSLLPEVVKSWSQYFVRLHLRRNIDPEEDRARTSQTLSCSKYCVLPLLAVGSTSTIHGQPGLTFICGIVITGRLPWGLGEFEEDGLNYFQDRFCPQEYYVCYEASEIRDKRTFLL</sequence>
<organism evidence="3 4">
    <name type="scientific">Tuber magnatum</name>
    <name type="common">white Piedmont truffle</name>
    <dbReference type="NCBI Taxonomy" id="42249"/>
    <lineage>
        <taxon>Eukaryota</taxon>
        <taxon>Fungi</taxon>
        <taxon>Dikarya</taxon>
        <taxon>Ascomycota</taxon>
        <taxon>Pezizomycotina</taxon>
        <taxon>Pezizomycetes</taxon>
        <taxon>Pezizales</taxon>
        <taxon>Tuberaceae</taxon>
        <taxon>Tuber</taxon>
    </lineage>
</organism>
<dbReference type="AlphaFoldDB" id="A0A317STX9"/>
<evidence type="ECO:0000256" key="2">
    <source>
        <dbReference type="SAM" id="SignalP"/>
    </source>
</evidence>
<evidence type="ECO:0000313" key="4">
    <source>
        <dbReference type="Proteomes" id="UP000246991"/>
    </source>
</evidence>
<keyword evidence="4" id="KW-1185">Reference proteome</keyword>
<accession>A0A317STX9</accession>
<dbReference type="EMBL" id="PYWC01000032">
    <property type="protein sequence ID" value="PWW76571.1"/>
    <property type="molecule type" value="Genomic_DNA"/>
</dbReference>
<dbReference type="Proteomes" id="UP000246991">
    <property type="component" value="Unassembled WGS sequence"/>
</dbReference>
<name>A0A317STX9_9PEZI</name>
<feature type="transmembrane region" description="Helical" evidence="1">
    <location>
        <begin position="42"/>
        <end position="69"/>
    </location>
</feature>
<feature type="signal peptide" evidence="2">
    <location>
        <begin position="1"/>
        <end position="18"/>
    </location>
</feature>
<protein>
    <submittedName>
        <fullName evidence="3">Uncharacterized protein</fullName>
    </submittedName>
</protein>
<comment type="caution">
    <text evidence="3">The sequence shown here is derived from an EMBL/GenBank/DDBJ whole genome shotgun (WGS) entry which is preliminary data.</text>
</comment>
<reference evidence="3 4" key="1">
    <citation type="submission" date="2018-03" db="EMBL/GenBank/DDBJ databases">
        <title>Genomes of Pezizomycetes fungi and the evolution of truffles.</title>
        <authorList>
            <person name="Murat C."/>
            <person name="Payen T."/>
            <person name="Noel B."/>
            <person name="Kuo A."/>
            <person name="Martin F.M."/>
        </authorList>
    </citation>
    <scope>NUCLEOTIDE SEQUENCE [LARGE SCALE GENOMIC DNA]</scope>
    <source>
        <strain evidence="3">091103-1</strain>
    </source>
</reference>
<gene>
    <name evidence="3" type="ORF">C7212DRAFT_344164</name>
</gene>
<keyword evidence="1" id="KW-0812">Transmembrane</keyword>